<accession>A0A4Q1VLH9</accession>
<dbReference type="GO" id="GO:0005829">
    <property type="term" value="C:cytosol"/>
    <property type="evidence" value="ECO:0007669"/>
    <property type="project" value="TreeGrafter"/>
</dbReference>
<dbReference type="SUPFAM" id="SSF109604">
    <property type="entry name" value="HD-domain/PDEase-like"/>
    <property type="match status" value="1"/>
</dbReference>
<dbReference type="PRINTS" id="PR01045">
    <property type="entry name" value="TRNASYNTHGB"/>
</dbReference>
<evidence type="ECO:0000313" key="13">
    <source>
        <dbReference type="EMBL" id="RXT53415.1"/>
    </source>
</evidence>
<comment type="catalytic activity">
    <reaction evidence="10 11">
        <text>tRNA(Gly) + glycine + ATP = glycyl-tRNA(Gly) + AMP + diphosphate</text>
        <dbReference type="Rhea" id="RHEA:16013"/>
        <dbReference type="Rhea" id="RHEA-COMP:9664"/>
        <dbReference type="Rhea" id="RHEA-COMP:9683"/>
        <dbReference type="ChEBI" id="CHEBI:30616"/>
        <dbReference type="ChEBI" id="CHEBI:33019"/>
        <dbReference type="ChEBI" id="CHEBI:57305"/>
        <dbReference type="ChEBI" id="CHEBI:78442"/>
        <dbReference type="ChEBI" id="CHEBI:78522"/>
        <dbReference type="ChEBI" id="CHEBI:456215"/>
        <dbReference type="EC" id="6.1.1.14"/>
    </reaction>
</comment>
<keyword evidence="6 11" id="KW-0547">Nucleotide-binding</keyword>
<organism evidence="13 14">
    <name type="scientific">Bradyrhizobium betae</name>
    <dbReference type="NCBI Taxonomy" id="244734"/>
    <lineage>
        <taxon>Bacteria</taxon>
        <taxon>Pseudomonadati</taxon>
        <taxon>Pseudomonadota</taxon>
        <taxon>Alphaproteobacteria</taxon>
        <taxon>Hyphomicrobiales</taxon>
        <taxon>Nitrobacteraceae</taxon>
        <taxon>Bradyrhizobium</taxon>
    </lineage>
</organism>
<comment type="caution">
    <text evidence="13">The sequence shown here is derived from an EMBL/GenBank/DDBJ whole genome shotgun (WGS) entry which is preliminary data.</text>
</comment>
<reference evidence="13 14" key="1">
    <citation type="submission" date="2017-03" db="EMBL/GenBank/DDBJ databases">
        <authorList>
            <person name="Safronova V.I."/>
            <person name="Sazanova A.L."/>
            <person name="Chirak E.R."/>
        </authorList>
    </citation>
    <scope>NUCLEOTIDE SEQUENCE [LARGE SCALE GENOMIC DNA]</scope>
    <source>
        <strain evidence="13 14">Opo-243</strain>
    </source>
</reference>
<evidence type="ECO:0000256" key="6">
    <source>
        <dbReference type="ARBA" id="ARBA00022741"/>
    </source>
</evidence>
<evidence type="ECO:0000256" key="3">
    <source>
        <dbReference type="ARBA" id="ARBA00011209"/>
    </source>
</evidence>
<dbReference type="GO" id="GO:0004814">
    <property type="term" value="F:arginine-tRNA ligase activity"/>
    <property type="evidence" value="ECO:0007669"/>
    <property type="project" value="InterPro"/>
</dbReference>
<dbReference type="GO" id="GO:0006420">
    <property type="term" value="P:arginyl-tRNA aminoacylation"/>
    <property type="evidence" value="ECO:0007669"/>
    <property type="project" value="InterPro"/>
</dbReference>
<dbReference type="InterPro" id="IPR008909">
    <property type="entry name" value="DALR_anticod-bd"/>
</dbReference>
<dbReference type="InterPro" id="IPR015944">
    <property type="entry name" value="Gly-tRNA-synth_bsu"/>
</dbReference>
<keyword evidence="8 11" id="KW-0648">Protein biosynthesis</keyword>
<evidence type="ECO:0000256" key="9">
    <source>
        <dbReference type="ARBA" id="ARBA00023146"/>
    </source>
</evidence>
<dbReference type="GO" id="GO:0006426">
    <property type="term" value="P:glycyl-tRNA aminoacylation"/>
    <property type="evidence" value="ECO:0007669"/>
    <property type="project" value="UniProtKB-UniRule"/>
</dbReference>
<evidence type="ECO:0000256" key="7">
    <source>
        <dbReference type="ARBA" id="ARBA00022840"/>
    </source>
</evidence>
<protein>
    <recommendedName>
        <fullName evidence="11">Glycine--tRNA ligase beta subunit</fullName>
        <ecNumber evidence="11">6.1.1.14</ecNumber>
    </recommendedName>
    <alternativeName>
        <fullName evidence="11">Glycyl-tRNA synthetase beta subunit</fullName>
        <shortName evidence="11">GlyRS</shortName>
    </alternativeName>
</protein>
<feature type="domain" description="DALR anticodon binding" evidence="12">
    <location>
        <begin position="669"/>
        <end position="767"/>
    </location>
</feature>
<evidence type="ECO:0000256" key="8">
    <source>
        <dbReference type="ARBA" id="ARBA00022917"/>
    </source>
</evidence>
<dbReference type="Pfam" id="PF02092">
    <property type="entry name" value="tRNA_synt_2f"/>
    <property type="match status" value="1"/>
</dbReference>
<evidence type="ECO:0000313" key="14">
    <source>
        <dbReference type="Proteomes" id="UP000290819"/>
    </source>
</evidence>
<dbReference type="PROSITE" id="PS50861">
    <property type="entry name" value="AA_TRNA_LIGASE_II_GLYAB"/>
    <property type="match status" value="1"/>
</dbReference>
<dbReference type="GO" id="GO:0005524">
    <property type="term" value="F:ATP binding"/>
    <property type="evidence" value="ECO:0007669"/>
    <property type="project" value="UniProtKB-UniRule"/>
</dbReference>
<keyword evidence="5 11" id="KW-0436">Ligase</keyword>
<dbReference type="PANTHER" id="PTHR30075:SF2">
    <property type="entry name" value="GLYCINE--TRNA LIGASE, CHLOROPLASTIC_MITOCHONDRIAL 2"/>
    <property type="match status" value="1"/>
</dbReference>
<evidence type="ECO:0000256" key="2">
    <source>
        <dbReference type="ARBA" id="ARBA00008226"/>
    </source>
</evidence>
<sequence>MPELLLELFSEEIPARMQAKAADDLRRMVTDKLVAEGLVYEGAKAFATPRRLALTVHGIPARQPDLKTERRGPKVGAPDAAVQGFLKATGLKSLDEAKIQRDPKGDFYIGLIEKPGRDAIDVLAEILPVIIRTFPWPKSMRWGARSGKPGSLSWVRPLHAITATFGPETEEPDVVKFEVDGIATGQTTYGHRFMAPDAINVRRFEDYEAKLKAAKVILDPQARKDIIFADAKELTFAQGFELVEDQVLLDEVSGLVEWPVVMMGSFEEEYLAIPEEVIRATIRNNQKCFVVRDAKTGKLTNKFVLTANIEAADGGRVIVSGNERVIRPRLSDAKFFYETDLKTKLQDRLPKFEQIVFHEKLGTQAERIERLERLAAEIAPLVGADVAKATRAAHLAKADLLTEVVGEFPEVQGLMGKYYALAQGEDASVAAACEEHYKPQGPADRVPTEPVSVAVALADKIDTLVGFWAIDEKPTGSKDPYALRRAALGVIRLVLENQLKIEFNHIIRNAYRSMFAQMAGRPPVIEARKFTWKPEMMTLMSKIRVPRSLELEAMFAENIDKIIDDDALFTPEARKQRIDQEAMTKIREASRRHHYLRELRGLKEVSSELLAFFADRLKVQLREQGARHDLVDAVFALGGQDDLLMIVRRVEALGKFLETDDGKNLLAGIKRASNILGIEEKKDKRTFDGAPDAALYGLDEEKALAKAIGEVKAEASAAVAKEDFAAAMSAMAKLRPPVDAFFDKVRVNDDDPKVRENRLKLLNEIRSATRAVADFSKIQD</sequence>
<keyword evidence="4 11" id="KW-0963">Cytoplasm</keyword>
<comment type="similarity">
    <text evidence="2 11">Belongs to the class-II aminoacyl-tRNA synthetase family.</text>
</comment>
<keyword evidence="14" id="KW-1185">Reference proteome</keyword>
<comment type="subcellular location">
    <subcellularLocation>
        <location evidence="1 11">Cytoplasm</location>
    </subcellularLocation>
</comment>
<dbReference type="NCBIfam" id="TIGR00211">
    <property type="entry name" value="glyS"/>
    <property type="match status" value="1"/>
</dbReference>
<comment type="subunit">
    <text evidence="3 11">Tetramer of two alpha and two beta subunits.</text>
</comment>
<dbReference type="RefSeq" id="WP_129267940.1">
    <property type="nucleotide sequence ID" value="NZ_MZXW01000006.1"/>
</dbReference>
<dbReference type="OrthoDB" id="9775440at2"/>
<proteinExistence type="inferred from homology"/>
<gene>
    <name evidence="11" type="primary">glyS</name>
    <name evidence="13" type="ORF">B5V03_03745</name>
</gene>
<evidence type="ECO:0000256" key="1">
    <source>
        <dbReference type="ARBA" id="ARBA00004496"/>
    </source>
</evidence>
<keyword evidence="7 11" id="KW-0067">ATP-binding</keyword>
<evidence type="ECO:0000256" key="11">
    <source>
        <dbReference type="HAMAP-Rule" id="MF_00255"/>
    </source>
</evidence>
<dbReference type="PANTHER" id="PTHR30075">
    <property type="entry name" value="GLYCYL-TRNA SYNTHETASE"/>
    <property type="match status" value="1"/>
</dbReference>
<dbReference type="EMBL" id="MZXW01000006">
    <property type="protein sequence ID" value="RXT53415.1"/>
    <property type="molecule type" value="Genomic_DNA"/>
</dbReference>
<dbReference type="Proteomes" id="UP000290819">
    <property type="component" value="Unassembled WGS sequence"/>
</dbReference>
<name>A0A4Q1VLH9_9BRAD</name>
<evidence type="ECO:0000259" key="12">
    <source>
        <dbReference type="Pfam" id="PF05746"/>
    </source>
</evidence>
<dbReference type="AlphaFoldDB" id="A0A4Q1VLH9"/>
<dbReference type="HAMAP" id="MF_00255">
    <property type="entry name" value="Gly_tRNA_synth_beta"/>
    <property type="match status" value="1"/>
</dbReference>
<dbReference type="EC" id="6.1.1.14" evidence="11"/>
<dbReference type="GO" id="GO:0004820">
    <property type="term" value="F:glycine-tRNA ligase activity"/>
    <property type="evidence" value="ECO:0007669"/>
    <property type="project" value="UniProtKB-UniRule"/>
</dbReference>
<keyword evidence="9 11" id="KW-0030">Aminoacyl-tRNA synthetase</keyword>
<evidence type="ECO:0000256" key="5">
    <source>
        <dbReference type="ARBA" id="ARBA00022598"/>
    </source>
</evidence>
<dbReference type="Pfam" id="PF05746">
    <property type="entry name" value="DALR_1"/>
    <property type="match status" value="1"/>
</dbReference>
<dbReference type="InterPro" id="IPR006194">
    <property type="entry name" value="Gly-tRNA-synth_heterodimer"/>
</dbReference>
<evidence type="ECO:0000256" key="4">
    <source>
        <dbReference type="ARBA" id="ARBA00022490"/>
    </source>
</evidence>
<evidence type="ECO:0000256" key="10">
    <source>
        <dbReference type="ARBA" id="ARBA00047937"/>
    </source>
</evidence>